<organism evidence="2 3">
    <name type="scientific">Pseudomonas syringae pv. lapsa</name>
    <dbReference type="NCBI Taxonomy" id="199201"/>
    <lineage>
        <taxon>Bacteria</taxon>
        <taxon>Pseudomonadati</taxon>
        <taxon>Pseudomonadota</taxon>
        <taxon>Gammaproteobacteria</taxon>
        <taxon>Pseudomonadales</taxon>
        <taxon>Pseudomonadaceae</taxon>
        <taxon>Pseudomonas</taxon>
        <taxon>Pseudomonas syringae</taxon>
    </lineage>
</organism>
<dbReference type="PROSITE" id="PS00409">
    <property type="entry name" value="PROKAR_NTER_METHYL"/>
    <property type="match status" value="1"/>
</dbReference>
<dbReference type="SUPFAM" id="SSF54523">
    <property type="entry name" value="Pili subunits"/>
    <property type="match status" value="2"/>
</dbReference>
<evidence type="ECO:0000313" key="3">
    <source>
        <dbReference type="Proteomes" id="UP000267978"/>
    </source>
</evidence>
<dbReference type="InterPro" id="IPR045584">
    <property type="entry name" value="Pilin-like"/>
</dbReference>
<dbReference type="Proteomes" id="UP000267978">
    <property type="component" value="Unassembled WGS sequence"/>
</dbReference>
<gene>
    <name evidence="2" type="ORF">ALQ98_05295</name>
</gene>
<dbReference type="EMBL" id="RBNO01000094">
    <property type="protein sequence ID" value="RML23457.1"/>
    <property type="molecule type" value="Genomic_DNA"/>
</dbReference>
<dbReference type="InterPro" id="IPR012902">
    <property type="entry name" value="N_methyl_site"/>
</dbReference>
<accession>A0AB74A0T9</accession>
<dbReference type="Pfam" id="PF07963">
    <property type="entry name" value="N_methyl"/>
    <property type="match status" value="1"/>
</dbReference>
<evidence type="ECO:0000256" key="1">
    <source>
        <dbReference type="SAM" id="Phobius"/>
    </source>
</evidence>
<dbReference type="AlphaFoldDB" id="A0AB74A0T9"/>
<protein>
    <submittedName>
        <fullName evidence="2">Proteinral secretion pathway protein J</fullName>
    </submittedName>
</protein>
<keyword evidence="1" id="KW-1133">Transmembrane helix</keyword>
<keyword evidence="1" id="KW-0472">Membrane</keyword>
<sequence>MAWRCQRGGVMRGTQRGFTLLEVLLVISLLGVLLVLVAGALLGANRAVLKAERYTVNLDEIRAAQAFLRSSIAQALPLDTSGEDDVNSGFFEGSAQQLRFVATLPGELGGGIQVHSLELKGPQEHRSLQVSFAQVLSSADGIALKPWGEPQVLLQNVESLTFSYRGLTPKGKPTGWMAEWPWPNRLPGAVRIDMQTHGAVKWVSEVVALRLDLSGGAGGE</sequence>
<reference evidence="2 3" key="1">
    <citation type="submission" date="2018-08" db="EMBL/GenBank/DDBJ databases">
        <title>Recombination of ecologically and evolutionarily significant loci maintains genetic cohesion in the Pseudomonas syringae species complex.</title>
        <authorList>
            <person name="Dillon M."/>
            <person name="Thakur S."/>
            <person name="Almeida R.N.D."/>
            <person name="Weir B.S."/>
            <person name="Guttman D.S."/>
        </authorList>
    </citation>
    <scope>NUCLEOTIDE SEQUENCE [LARGE SCALE GENOMIC DNA]</scope>
    <source>
        <strain evidence="2 3">ICMP 3946</strain>
    </source>
</reference>
<proteinExistence type="predicted"/>
<feature type="transmembrane region" description="Helical" evidence="1">
    <location>
        <begin position="20"/>
        <end position="44"/>
    </location>
</feature>
<comment type="caution">
    <text evidence="2">The sequence shown here is derived from an EMBL/GenBank/DDBJ whole genome shotgun (WGS) entry which is preliminary data.</text>
</comment>
<evidence type="ECO:0000313" key="2">
    <source>
        <dbReference type="EMBL" id="RML23457.1"/>
    </source>
</evidence>
<dbReference type="NCBIfam" id="TIGR02532">
    <property type="entry name" value="IV_pilin_GFxxxE"/>
    <property type="match status" value="1"/>
</dbReference>
<name>A0AB74A0T9_PSESX</name>
<keyword evidence="1" id="KW-0812">Transmembrane</keyword>